<dbReference type="PANTHER" id="PTHR30487:SF0">
    <property type="entry name" value="PREPILIN LEADER PEPTIDASE_N-METHYLTRANSFERASE-RELATED"/>
    <property type="match status" value="1"/>
</dbReference>
<evidence type="ECO:0000256" key="4">
    <source>
        <dbReference type="ARBA" id="ARBA00022519"/>
    </source>
</evidence>
<feature type="transmembrane region" description="Helical" evidence="10">
    <location>
        <begin position="77"/>
        <end position="94"/>
    </location>
</feature>
<dbReference type="InterPro" id="IPR050882">
    <property type="entry name" value="Prepilin_peptidase/N-MTase"/>
</dbReference>
<feature type="transmembrane region" description="Helical" evidence="10">
    <location>
        <begin position="157"/>
        <end position="176"/>
    </location>
</feature>
<comment type="caution">
    <text evidence="13">The sequence shown here is derived from an EMBL/GenBank/DDBJ whole genome shotgun (WGS) entry which is preliminary data.</text>
</comment>
<dbReference type="InterPro" id="IPR014032">
    <property type="entry name" value="Peptidase_A24A_bac"/>
</dbReference>
<dbReference type="Pfam" id="PF06750">
    <property type="entry name" value="A24_N_bact"/>
    <property type="match status" value="1"/>
</dbReference>
<feature type="domain" description="Prepilin peptidase A24 N-terminal" evidence="12">
    <location>
        <begin position="12"/>
        <end position="126"/>
    </location>
</feature>
<evidence type="ECO:0000256" key="8">
    <source>
        <dbReference type="RuleBase" id="RU003793"/>
    </source>
</evidence>
<keyword evidence="3" id="KW-1003">Cell membrane</keyword>
<protein>
    <recommendedName>
        <fullName evidence="9">Prepilin leader peptidase/N-methyltransferase</fullName>
        <ecNumber evidence="9">2.1.1.-</ecNumber>
        <ecNumber evidence="9">3.4.23.43</ecNumber>
    </recommendedName>
</protein>
<evidence type="ECO:0000259" key="11">
    <source>
        <dbReference type="Pfam" id="PF01478"/>
    </source>
</evidence>
<gene>
    <name evidence="13" type="ORF">CRN84_09965</name>
</gene>
<evidence type="ECO:0000313" key="14">
    <source>
        <dbReference type="Proteomes" id="UP000224974"/>
    </source>
</evidence>
<reference evidence="14" key="1">
    <citation type="submission" date="2017-09" db="EMBL/GenBank/DDBJ databases">
        <title>FDA dAtabase for Regulatory Grade micrObial Sequences (FDA-ARGOS): Supporting development and validation of Infectious Disease Dx tests.</title>
        <authorList>
            <person name="Minogue T."/>
            <person name="Wolcott M."/>
            <person name="Wasieloski L."/>
            <person name="Aguilar W."/>
            <person name="Moore D."/>
            <person name="Tallon L."/>
            <person name="Sadzewicz L."/>
            <person name="Ott S."/>
            <person name="Zhao X."/>
            <person name="Nagaraj S."/>
            <person name="Vavikolanu K."/>
            <person name="Aluvathingal J."/>
            <person name="Nadendla S."/>
            <person name="Sichtig H."/>
        </authorList>
    </citation>
    <scope>NUCLEOTIDE SEQUENCE [LARGE SCALE GENOMIC DNA]</scope>
    <source>
        <strain evidence="14">FDAARGOS_387</strain>
    </source>
</reference>
<dbReference type="PRINTS" id="PR00864">
    <property type="entry name" value="PREPILNPTASE"/>
</dbReference>
<keyword evidence="9" id="KW-0511">Multifunctional enzyme</keyword>
<proteinExistence type="inferred from homology"/>
<dbReference type="AlphaFoldDB" id="A0A2C6DLJ8"/>
<feature type="transmembrane region" description="Helical" evidence="10">
    <location>
        <begin position="6"/>
        <end position="24"/>
    </location>
</feature>
<dbReference type="EC" id="2.1.1.-" evidence="9"/>
<feature type="transmembrane region" description="Helical" evidence="10">
    <location>
        <begin position="106"/>
        <end position="126"/>
    </location>
</feature>
<feature type="transmembrane region" description="Helical" evidence="10">
    <location>
        <begin position="188"/>
        <end position="207"/>
    </location>
</feature>
<evidence type="ECO:0000256" key="2">
    <source>
        <dbReference type="ARBA" id="ARBA00005801"/>
    </source>
</evidence>
<evidence type="ECO:0000256" key="7">
    <source>
        <dbReference type="ARBA" id="ARBA00023136"/>
    </source>
</evidence>
<dbReference type="InterPro" id="IPR000045">
    <property type="entry name" value="Prepilin_IV_endopep_pep"/>
</dbReference>
<dbReference type="Pfam" id="PF01478">
    <property type="entry name" value="Peptidase_A24"/>
    <property type="match status" value="1"/>
</dbReference>
<dbReference type="EC" id="3.4.23.43" evidence="9"/>
<dbReference type="OrthoDB" id="9789291at2"/>
<dbReference type="GO" id="GO:0032259">
    <property type="term" value="P:methylation"/>
    <property type="evidence" value="ECO:0007669"/>
    <property type="project" value="UniProtKB-KW"/>
</dbReference>
<comment type="catalytic activity">
    <reaction evidence="9">
        <text>Typically cleaves a -Gly-|-Phe- bond to release an N-terminal, basic peptide of 5-8 residues from type IV prepilin, and then N-methylates the new N-terminal amino group, the methyl donor being S-adenosyl-L-methionine.</text>
        <dbReference type="EC" id="3.4.23.43"/>
    </reaction>
</comment>
<feature type="transmembrane region" description="Helical" evidence="10">
    <location>
        <begin position="133"/>
        <end position="151"/>
    </location>
</feature>
<accession>A0A2C6DLJ8</accession>
<feature type="transmembrane region" description="Helical" evidence="10">
    <location>
        <begin position="262"/>
        <end position="283"/>
    </location>
</feature>
<keyword evidence="9" id="KW-0378">Hydrolase</keyword>
<evidence type="ECO:0000256" key="10">
    <source>
        <dbReference type="SAM" id="Phobius"/>
    </source>
</evidence>
<keyword evidence="6 10" id="KW-1133">Transmembrane helix</keyword>
<dbReference type="EMBL" id="PDDX01000001">
    <property type="protein sequence ID" value="PHI29634.1"/>
    <property type="molecule type" value="Genomic_DNA"/>
</dbReference>
<dbReference type="GO" id="GO:0008168">
    <property type="term" value="F:methyltransferase activity"/>
    <property type="evidence" value="ECO:0007669"/>
    <property type="project" value="UniProtKB-KW"/>
</dbReference>
<evidence type="ECO:0000256" key="9">
    <source>
        <dbReference type="RuleBase" id="RU003794"/>
    </source>
</evidence>
<evidence type="ECO:0000256" key="5">
    <source>
        <dbReference type="ARBA" id="ARBA00022692"/>
    </source>
</evidence>
<evidence type="ECO:0000259" key="12">
    <source>
        <dbReference type="Pfam" id="PF06750"/>
    </source>
</evidence>
<dbReference type="GO" id="GO:0004190">
    <property type="term" value="F:aspartic-type endopeptidase activity"/>
    <property type="evidence" value="ECO:0007669"/>
    <property type="project" value="UniProtKB-EC"/>
</dbReference>
<sequence>MDAPLILSLFGVVGLFVGSLVNLISSRLPLIIYAQWRQSCYLFITTDNSYNRAKPEVDKPAEVAFFSRRGCQHCQHSQSIFSILPVLSWLYSWLYVQGRCPHCKHAISPCNSYIELLTGFIFMVIVSLRPEPINILVILSLTALLLTAIIIDIRHQLLPDALTYTLIWSGLICGYLELSALTVSESLLGLIAGFLLLWLPARCFKFIKGVDGLGHGDIKLMAGLGAWIGASLLPAVLFCASLSGLIYWWFKHHRSADSRRPIAFGPFLAGAGWLALLGDPFIIDLSLLLQVFV</sequence>
<keyword evidence="9" id="KW-0808">Transferase</keyword>
<comment type="subcellular location">
    <subcellularLocation>
        <location evidence="1">Cell inner membrane</location>
        <topology evidence="1">Multi-pass membrane protein</topology>
    </subcellularLocation>
    <subcellularLocation>
        <location evidence="9">Cell membrane</location>
        <topology evidence="9">Multi-pass membrane protein</topology>
    </subcellularLocation>
</comment>
<dbReference type="RefSeq" id="WP_029093138.1">
    <property type="nucleotide sequence ID" value="NZ_PDDX01000001.1"/>
</dbReference>
<evidence type="ECO:0000256" key="6">
    <source>
        <dbReference type="ARBA" id="ARBA00022989"/>
    </source>
</evidence>
<keyword evidence="7 10" id="KW-0472">Membrane</keyword>
<dbReference type="GO" id="GO:0006465">
    <property type="term" value="P:signal peptide processing"/>
    <property type="evidence" value="ECO:0007669"/>
    <property type="project" value="TreeGrafter"/>
</dbReference>
<dbReference type="Gene3D" id="1.20.120.1220">
    <property type="match status" value="1"/>
</dbReference>
<comment type="function">
    <text evidence="9">Plays an essential role in type IV pili and type II pseudopili formation by proteolytically removing the leader sequence from substrate proteins and subsequently monomethylating the alpha-amino group of the newly exposed N-terminal phenylalanine.</text>
</comment>
<feature type="transmembrane region" description="Helical" evidence="10">
    <location>
        <begin position="227"/>
        <end position="250"/>
    </location>
</feature>
<dbReference type="PANTHER" id="PTHR30487">
    <property type="entry name" value="TYPE 4 PREPILIN-LIKE PROTEINS LEADER PEPTIDE-PROCESSING ENZYME"/>
    <property type="match status" value="1"/>
</dbReference>
<name>A0A2C6DLJ8_9GAMM</name>
<evidence type="ECO:0000313" key="13">
    <source>
        <dbReference type="EMBL" id="PHI29634.1"/>
    </source>
</evidence>
<keyword evidence="14" id="KW-1185">Reference proteome</keyword>
<dbReference type="Proteomes" id="UP000224974">
    <property type="component" value="Unassembled WGS sequence"/>
</dbReference>
<keyword evidence="4" id="KW-0997">Cell inner membrane</keyword>
<dbReference type="STRING" id="1111728.GCA_000427805_00534"/>
<keyword evidence="9" id="KW-0645">Protease</keyword>
<feature type="domain" description="Prepilin type IV endopeptidase peptidase" evidence="11">
    <location>
        <begin position="140"/>
        <end position="248"/>
    </location>
</feature>
<comment type="similarity">
    <text evidence="2 8">Belongs to the peptidase A24 family.</text>
</comment>
<keyword evidence="5 9" id="KW-0812">Transmembrane</keyword>
<evidence type="ECO:0000256" key="1">
    <source>
        <dbReference type="ARBA" id="ARBA00004429"/>
    </source>
</evidence>
<organism evidence="13 14">
    <name type="scientific">Budvicia aquatica</name>
    <dbReference type="NCBI Taxonomy" id="82979"/>
    <lineage>
        <taxon>Bacteria</taxon>
        <taxon>Pseudomonadati</taxon>
        <taxon>Pseudomonadota</taxon>
        <taxon>Gammaproteobacteria</taxon>
        <taxon>Enterobacterales</taxon>
        <taxon>Budviciaceae</taxon>
        <taxon>Budvicia</taxon>
    </lineage>
</organism>
<dbReference type="InterPro" id="IPR010627">
    <property type="entry name" value="Prepilin_pept_A24_N"/>
</dbReference>
<dbReference type="GO" id="GO:0005886">
    <property type="term" value="C:plasma membrane"/>
    <property type="evidence" value="ECO:0007669"/>
    <property type="project" value="UniProtKB-SubCell"/>
</dbReference>
<keyword evidence="9" id="KW-0489">Methyltransferase</keyword>
<evidence type="ECO:0000256" key="3">
    <source>
        <dbReference type="ARBA" id="ARBA00022475"/>
    </source>
</evidence>